<gene>
    <name evidence="1" type="ORF">CRENPOLYSF1_300050</name>
</gene>
<accession>A0A1R4H8V3</accession>
<proteinExistence type="predicted"/>
<sequence>MDLNGVAARRGKASYCVLNLTVWRLLLKEEKAVGLVRPLIVINVNLRSPPKKLSTTT</sequence>
<organism evidence="1 2">
    <name type="scientific">Crenothrix polyspora</name>
    <dbReference type="NCBI Taxonomy" id="360316"/>
    <lineage>
        <taxon>Bacteria</taxon>
        <taxon>Pseudomonadati</taxon>
        <taxon>Pseudomonadota</taxon>
        <taxon>Gammaproteobacteria</taxon>
        <taxon>Methylococcales</taxon>
        <taxon>Crenotrichaceae</taxon>
        <taxon>Crenothrix</taxon>
    </lineage>
</organism>
<name>A0A1R4H8V3_9GAMM</name>
<protein>
    <submittedName>
        <fullName evidence="1">Uncharacterized protein</fullName>
    </submittedName>
</protein>
<evidence type="ECO:0000313" key="2">
    <source>
        <dbReference type="Proteomes" id="UP000195667"/>
    </source>
</evidence>
<dbReference type="Proteomes" id="UP000195667">
    <property type="component" value="Unassembled WGS sequence"/>
</dbReference>
<keyword evidence="2" id="KW-1185">Reference proteome</keyword>
<dbReference type="EMBL" id="FUKI01000105">
    <property type="protein sequence ID" value="SJM92607.1"/>
    <property type="molecule type" value="Genomic_DNA"/>
</dbReference>
<dbReference type="AlphaFoldDB" id="A0A1R4H8V3"/>
<reference evidence="2" key="1">
    <citation type="submission" date="2017-02" db="EMBL/GenBank/DDBJ databases">
        <authorList>
            <person name="Daims H."/>
        </authorList>
    </citation>
    <scope>NUCLEOTIDE SEQUENCE [LARGE SCALE GENOMIC DNA]</scope>
</reference>
<evidence type="ECO:0000313" key="1">
    <source>
        <dbReference type="EMBL" id="SJM92607.1"/>
    </source>
</evidence>